<evidence type="ECO:0000313" key="6">
    <source>
        <dbReference type="EMBL" id="CAB3370759.1"/>
    </source>
</evidence>
<comment type="caution">
    <text evidence="6">The sequence shown here is derived from an EMBL/GenBank/DDBJ whole genome shotgun (WGS) entry which is preliminary data.</text>
</comment>
<dbReference type="GO" id="GO:0034451">
    <property type="term" value="C:centriolar satellite"/>
    <property type="evidence" value="ECO:0007669"/>
    <property type="project" value="TreeGrafter"/>
</dbReference>
<dbReference type="GO" id="GO:0044458">
    <property type="term" value="P:motile cilium assembly"/>
    <property type="evidence" value="ECO:0007669"/>
    <property type="project" value="TreeGrafter"/>
</dbReference>
<evidence type="ECO:0000256" key="3">
    <source>
        <dbReference type="ARBA" id="ARBA00022833"/>
    </source>
</evidence>
<dbReference type="PROSITE" id="PS50865">
    <property type="entry name" value="ZF_MYND_2"/>
    <property type="match status" value="1"/>
</dbReference>
<dbReference type="EMBL" id="CADEPI010000055">
    <property type="protein sequence ID" value="CAB3370759.1"/>
    <property type="molecule type" value="Genomic_DNA"/>
</dbReference>
<dbReference type="SUPFAM" id="SSF144232">
    <property type="entry name" value="HIT/MYND zinc finger-like"/>
    <property type="match status" value="1"/>
</dbReference>
<evidence type="ECO:0000259" key="5">
    <source>
        <dbReference type="PROSITE" id="PS50865"/>
    </source>
</evidence>
<dbReference type="InterPro" id="IPR052298">
    <property type="entry name" value="ZMYND10"/>
</dbReference>
<dbReference type="Gene3D" id="6.10.140.2220">
    <property type="match status" value="1"/>
</dbReference>
<dbReference type="GO" id="GO:0008270">
    <property type="term" value="F:zinc ion binding"/>
    <property type="evidence" value="ECO:0007669"/>
    <property type="project" value="UniProtKB-KW"/>
</dbReference>
<evidence type="ECO:0000256" key="1">
    <source>
        <dbReference type="ARBA" id="ARBA00022723"/>
    </source>
</evidence>
<sequence>MDEGLRPGELVSELYCHRIKDIATKEWWSLMNKQSKLCQLSVMDMKTSEEKVVEAFKNYPGKVVTLVNEVLCLSLWRKEVLPALITDPCDKMSSRFPLIYIIMYHESSMVALLEIIMFHSEICIALGDAAVDLVDYCAAQITRLISRPQKDESKHEILLQKEEIEFGIGMRCITIIFYLAENINSLGLSLTSRIFSTHDFPLLLCSLIDEQPWIREKNGEKLQFIDGSWHRKCNGSLAGRHEANAWLAVHQLLLHPELGKFYSVTEYAKGKFMRMETKIDDDLVSQMPPLQELKQGLLYLSNFQLPEQKPPVMLELLPEMTNALLREGIEGWSTIIKIQKKRILEHSDMVTIADSLPLQEAPRNLCTHCTQPAKSRCSKCKIAWYCSRNCQLQHFPYHKIECEPVESVGAGRDAEK</sequence>
<keyword evidence="2 4" id="KW-0863">Zinc-finger</keyword>
<dbReference type="GO" id="GO:0036159">
    <property type="term" value="P:inner dynein arm assembly"/>
    <property type="evidence" value="ECO:0007669"/>
    <property type="project" value="TreeGrafter"/>
</dbReference>
<proteinExistence type="predicted"/>
<feature type="domain" description="MYND-type" evidence="5">
    <location>
        <begin position="366"/>
        <end position="402"/>
    </location>
</feature>
<dbReference type="InterPro" id="IPR002893">
    <property type="entry name" value="Znf_MYND"/>
</dbReference>
<keyword evidence="7" id="KW-1185">Reference proteome</keyword>
<dbReference type="GO" id="GO:0036158">
    <property type="term" value="P:outer dynein arm assembly"/>
    <property type="evidence" value="ECO:0007669"/>
    <property type="project" value="TreeGrafter"/>
</dbReference>
<gene>
    <name evidence="6" type="ORF">CLODIP_2_CD09791</name>
</gene>
<evidence type="ECO:0000256" key="4">
    <source>
        <dbReference type="PROSITE-ProRule" id="PRU00134"/>
    </source>
</evidence>
<dbReference type="Pfam" id="PF01753">
    <property type="entry name" value="zf-MYND"/>
    <property type="match status" value="1"/>
</dbReference>
<reference evidence="6 7" key="1">
    <citation type="submission" date="2020-04" db="EMBL/GenBank/DDBJ databases">
        <authorList>
            <person name="Alioto T."/>
            <person name="Alioto T."/>
            <person name="Gomez Garrido J."/>
        </authorList>
    </citation>
    <scope>NUCLEOTIDE SEQUENCE [LARGE SCALE GENOMIC DNA]</scope>
</reference>
<dbReference type="OrthoDB" id="432970at2759"/>
<evidence type="ECO:0000256" key="2">
    <source>
        <dbReference type="ARBA" id="ARBA00022771"/>
    </source>
</evidence>
<accession>A0A8S1CKB1</accession>
<dbReference type="AlphaFoldDB" id="A0A8S1CKB1"/>
<organism evidence="6 7">
    <name type="scientific">Cloeon dipterum</name>
    <dbReference type="NCBI Taxonomy" id="197152"/>
    <lineage>
        <taxon>Eukaryota</taxon>
        <taxon>Metazoa</taxon>
        <taxon>Ecdysozoa</taxon>
        <taxon>Arthropoda</taxon>
        <taxon>Hexapoda</taxon>
        <taxon>Insecta</taxon>
        <taxon>Pterygota</taxon>
        <taxon>Palaeoptera</taxon>
        <taxon>Ephemeroptera</taxon>
        <taxon>Pisciforma</taxon>
        <taxon>Baetidae</taxon>
        <taxon>Cloeon</taxon>
    </lineage>
</organism>
<evidence type="ECO:0000313" key="7">
    <source>
        <dbReference type="Proteomes" id="UP000494165"/>
    </source>
</evidence>
<dbReference type="GO" id="GO:0005737">
    <property type="term" value="C:cytoplasm"/>
    <property type="evidence" value="ECO:0007669"/>
    <property type="project" value="TreeGrafter"/>
</dbReference>
<dbReference type="Proteomes" id="UP000494165">
    <property type="component" value="Unassembled WGS sequence"/>
</dbReference>
<dbReference type="PROSITE" id="PS01360">
    <property type="entry name" value="ZF_MYND_1"/>
    <property type="match status" value="1"/>
</dbReference>
<keyword evidence="3" id="KW-0862">Zinc</keyword>
<protein>
    <recommendedName>
        <fullName evidence="5">MYND-type domain-containing protein</fullName>
    </recommendedName>
</protein>
<dbReference type="PANTHER" id="PTHR13244:SF7">
    <property type="entry name" value="ZINC FINGER MYND DOMAIN-CONTAINING PROTEIN 10"/>
    <property type="match status" value="1"/>
</dbReference>
<name>A0A8S1CKB1_9INSE</name>
<keyword evidence="1" id="KW-0479">Metal-binding</keyword>
<dbReference type="PANTHER" id="PTHR13244">
    <property type="entry name" value="ZINC FINGER MYND DOMAIN CONTAINING PROTEIN 10"/>
    <property type="match status" value="1"/>
</dbReference>